<accession>A0A150PWE2</accession>
<gene>
    <name evidence="1" type="ORF">BE04_36205</name>
</gene>
<dbReference type="EMBL" id="JELX01001079">
    <property type="protein sequence ID" value="KYF60075.1"/>
    <property type="molecule type" value="Genomic_DNA"/>
</dbReference>
<dbReference type="AlphaFoldDB" id="A0A150PWE2"/>
<proteinExistence type="predicted"/>
<protein>
    <submittedName>
        <fullName evidence="1">Uncharacterized protein</fullName>
    </submittedName>
</protein>
<comment type="caution">
    <text evidence="1">The sequence shown here is derived from an EMBL/GenBank/DDBJ whole genome shotgun (WGS) entry which is preliminary data.</text>
</comment>
<organism evidence="1 2">
    <name type="scientific">Sorangium cellulosum</name>
    <name type="common">Polyangium cellulosum</name>
    <dbReference type="NCBI Taxonomy" id="56"/>
    <lineage>
        <taxon>Bacteria</taxon>
        <taxon>Pseudomonadati</taxon>
        <taxon>Myxococcota</taxon>
        <taxon>Polyangia</taxon>
        <taxon>Polyangiales</taxon>
        <taxon>Polyangiaceae</taxon>
        <taxon>Sorangium</taxon>
    </lineage>
</organism>
<sequence>MDRQDLASYIPLVVAAVFATLPGMRMAAAQQDDECSRNLPSCDLQERKTHLRAQIWSGPCEPSQWDALPRQGYPIDSVDGMLKVKVGPRAPVHFLNGVCEAHRPDGDVDHGLHELEKAATVGLLPSQRNAAALFEGLLHCRKLAELDDRYQGELTTKLAPREAFCMHRGMAKASFTRVRWEGLEMSYDTSSFSLTGHAESMAQCYAEYLHGGYDATCGVVSSPSPAAIDAAAETVSRELLADYFGTATEDAPPEGSAIPPLKAMLARKIEMADSSLRDSAALLGGLVQKKDLLVGSYQGIASMFCLPESETAGLCAGPLPSAVARLHEGYERAVLRSQTILDFVDRWVSGLYEHQGKDVRVELQNSHEGLRDMLARAELPAVPNEMTLLEKLDLMKRDMALLADRTAVENDLMKRQCSIYFCEIRNRNRTFFTNACNQVDATAGRPVKDVNALCAADVAGTVVSGAQTAAALCTGVGLPASYVSNTAMTARAVDTCMSEFHP</sequence>
<evidence type="ECO:0000313" key="2">
    <source>
        <dbReference type="Proteomes" id="UP000075604"/>
    </source>
</evidence>
<reference evidence="1 2" key="1">
    <citation type="submission" date="2014-02" db="EMBL/GenBank/DDBJ databases">
        <title>The small core and large imbalanced accessory genome model reveals a collaborative survival strategy of Sorangium cellulosum strains in nature.</title>
        <authorList>
            <person name="Han K."/>
            <person name="Peng R."/>
            <person name="Blom J."/>
            <person name="Li Y.-Z."/>
        </authorList>
    </citation>
    <scope>NUCLEOTIDE SEQUENCE [LARGE SCALE GENOMIC DNA]</scope>
    <source>
        <strain evidence="1 2">So0157-18</strain>
    </source>
</reference>
<name>A0A150PWE2_SORCE</name>
<evidence type="ECO:0000313" key="1">
    <source>
        <dbReference type="EMBL" id="KYF60075.1"/>
    </source>
</evidence>
<dbReference type="Proteomes" id="UP000075604">
    <property type="component" value="Unassembled WGS sequence"/>
</dbReference>